<sequence length="90" mass="9834">MFSVFLVPAPRLVDDPLASVCFVSTAATAATECNPLCRHSGRVVQRGSRSVRRNAYRGGRGTGPIIMLQRIFSVCVRACVPDYCVLYARV</sequence>
<accession>A0A4D5RXA4</accession>
<dbReference type="EMBL" id="GHJT01007300">
    <property type="protein sequence ID" value="MOY41271.1"/>
    <property type="molecule type" value="Transcribed_RNA"/>
</dbReference>
<evidence type="ECO:0000313" key="1">
    <source>
        <dbReference type="EMBL" id="MOY41271.1"/>
    </source>
</evidence>
<protein>
    <submittedName>
        <fullName evidence="1">Uncharacterized protein</fullName>
    </submittedName>
</protein>
<dbReference type="AlphaFoldDB" id="A0A4D5RXA4"/>
<reference evidence="1" key="1">
    <citation type="submission" date="2019-04" db="EMBL/GenBank/DDBJ databases">
        <title>An insight into the mialome of Ixodes scapularis.</title>
        <authorList>
            <person name="Ribeiro J.M."/>
            <person name="Mather T.N."/>
            <person name="Karim S."/>
        </authorList>
    </citation>
    <scope>NUCLEOTIDE SEQUENCE</scope>
</reference>
<proteinExistence type="predicted"/>
<name>A0A4D5RXA4_IXOSC</name>
<organism evidence="1">
    <name type="scientific">Ixodes scapularis</name>
    <name type="common">Black-legged tick</name>
    <name type="synonym">Deer tick</name>
    <dbReference type="NCBI Taxonomy" id="6945"/>
    <lineage>
        <taxon>Eukaryota</taxon>
        <taxon>Metazoa</taxon>
        <taxon>Ecdysozoa</taxon>
        <taxon>Arthropoda</taxon>
        <taxon>Chelicerata</taxon>
        <taxon>Arachnida</taxon>
        <taxon>Acari</taxon>
        <taxon>Parasitiformes</taxon>
        <taxon>Ixodida</taxon>
        <taxon>Ixodoidea</taxon>
        <taxon>Ixodidae</taxon>
        <taxon>Ixodinae</taxon>
        <taxon>Ixodes</taxon>
    </lineage>
</organism>